<dbReference type="Proteomes" id="UP001153292">
    <property type="component" value="Chromosome 2"/>
</dbReference>
<evidence type="ECO:0000256" key="7">
    <source>
        <dbReference type="PROSITE-ProRule" id="PRU00042"/>
    </source>
</evidence>
<feature type="domain" description="C2H2-type" evidence="9">
    <location>
        <begin position="444"/>
        <end position="471"/>
    </location>
</feature>
<evidence type="ECO:0000256" key="3">
    <source>
        <dbReference type="ARBA" id="ARBA00022771"/>
    </source>
</evidence>
<dbReference type="Pfam" id="PF00096">
    <property type="entry name" value="zf-C2H2"/>
    <property type="match status" value="4"/>
</dbReference>
<dbReference type="EMBL" id="OU963895">
    <property type="protein sequence ID" value="CAH2985249.1"/>
    <property type="molecule type" value="Genomic_DNA"/>
</dbReference>
<reference evidence="10" key="1">
    <citation type="submission" date="2021-12" db="EMBL/GenBank/DDBJ databases">
        <authorList>
            <person name="King R."/>
        </authorList>
    </citation>
    <scope>NUCLEOTIDE SEQUENCE</scope>
</reference>
<dbReference type="SMART" id="SM00355">
    <property type="entry name" value="ZnF_C2H2"/>
    <property type="match status" value="5"/>
</dbReference>
<organism evidence="10 11">
    <name type="scientific">Chilo suppressalis</name>
    <name type="common">Asiatic rice borer moth</name>
    <dbReference type="NCBI Taxonomy" id="168631"/>
    <lineage>
        <taxon>Eukaryota</taxon>
        <taxon>Metazoa</taxon>
        <taxon>Ecdysozoa</taxon>
        <taxon>Arthropoda</taxon>
        <taxon>Hexapoda</taxon>
        <taxon>Insecta</taxon>
        <taxon>Pterygota</taxon>
        <taxon>Neoptera</taxon>
        <taxon>Endopterygota</taxon>
        <taxon>Lepidoptera</taxon>
        <taxon>Glossata</taxon>
        <taxon>Ditrysia</taxon>
        <taxon>Pyraloidea</taxon>
        <taxon>Crambidae</taxon>
        <taxon>Crambinae</taxon>
        <taxon>Chilo</taxon>
    </lineage>
</organism>
<feature type="compositionally biased region" description="Pro residues" evidence="8">
    <location>
        <begin position="180"/>
        <end position="192"/>
    </location>
</feature>
<feature type="domain" description="C2H2-type" evidence="9">
    <location>
        <begin position="390"/>
        <end position="412"/>
    </location>
</feature>
<gene>
    <name evidence="10" type="ORF">CHILSU_LOCUS5110</name>
</gene>
<feature type="region of interest" description="Disordered" evidence="8">
    <location>
        <begin position="291"/>
        <end position="320"/>
    </location>
</feature>
<evidence type="ECO:0000256" key="2">
    <source>
        <dbReference type="ARBA" id="ARBA00022737"/>
    </source>
</evidence>
<keyword evidence="11" id="KW-1185">Reference proteome</keyword>
<feature type="compositionally biased region" description="Polar residues" evidence="8">
    <location>
        <begin position="156"/>
        <end position="166"/>
    </location>
</feature>
<keyword evidence="1" id="KW-0479">Metal-binding</keyword>
<dbReference type="InterPro" id="IPR036236">
    <property type="entry name" value="Znf_C2H2_sf"/>
</dbReference>
<feature type="domain" description="C2H2-type" evidence="9">
    <location>
        <begin position="416"/>
        <end position="443"/>
    </location>
</feature>
<dbReference type="PANTHER" id="PTHR24388">
    <property type="entry name" value="ZINC FINGER PROTEIN"/>
    <property type="match status" value="1"/>
</dbReference>
<dbReference type="PANTHER" id="PTHR24388:SF38">
    <property type="entry name" value="PROTEIN SNAIL"/>
    <property type="match status" value="1"/>
</dbReference>
<feature type="domain" description="C2H2-type" evidence="9">
    <location>
        <begin position="472"/>
        <end position="502"/>
    </location>
</feature>
<evidence type="ECO:0000256" key="4">
    <source>
        <dbReference type="ARBA" id="ARBA00022833"/>
    </source>
</evidence>
<keyword evidence="5" id="KW-0539">Nucleus</keyword>
<keyword evidence="3 7" id="KW-0863">Zinc-finger</keyword>
<evidence type="ECO:0000256" key="1">
    <source>
        <dbReference type="ARBA" id="ARBA00022723"/>
    </source>
</evidence>
<dbReference type="PROSITE" id="PS50157">
    <property type="entry name" value="ZINC_FINGER_C2H2_2"/>
    <property type="match status" value="5"/>
</dbReference>
<evidence type="ECO:0000256" key="6">
    <source>
        <dbReference type="ARBA" id="ARBA00037948"/>
    </source>
</evidence>
<dbReference type="InterPro" id="IPR050527">
    <property type="entry name" value="Snail/Krueppel_Znf"/>
</dbReference>
<evidence type="ECO:0000313" key="11">
    <source>
        <dbReference type="Proteomes" id="UP001153292"/>
    </source>
</evidence>
<feature type="compositionally biased region" description="Acidic residues" evidence="8">
    <location>
        <begin position="113"/>
        <end position="123"/>
    </location>
</feature>
<evidence type="ECO:0000256" key="5">
    <source>
        <dbReference type="ARBA" id="ARBA00023242"/>
    </source>
</evidence>
<evidence type="ECO:0000256" key="8">
    <source>
        <dbReference type="SAM" id="MobiDB-lite"/>
    </source>
</evidence>
<feature type="region of interest" description="Disordered" evidence="8">
    <location>
        <begin position="109"/>
        <end position="230"/>
    </location>
</feature>
<sequence>MWGCFPLVDRGRWVILSIGLSCRRVNFGAWCAHPIDRRGSARTRHPIYTAGSPPATHNRKRPRAIRLPLVRGALSTLLSLFVCLSCRAGADAGAAMPRCLMAKKWKAGPTAELADESDEEIDVVGEGRGRSPAPAATAPGPQPRDPEPTLLYNGYTEEQPSSQFTAQLPGEVSPATAAPGPAPASDPQPAPQPLSYALLHLSSDSTDPPFLHVQLQSSPVSPPPPPASGKSISMCYTSTGAVLSLPPKKKDIYRPYCLGDRAAHLHRAEEDLNAAHAILDLSQHAVYLSSSLTTPPRSEPSPPEPPPPEPPAPETTERPRETVAYTYDAFFVSDGRSKRRNFANAPVESAQQPEPKSKYTCSECGKRYATSSNLSRHKQTHRSLDSQAAKRCGECGKAYVSMPALAMHVLTHQLSHVCGVCGKLFSRPWLLQGHLRSHTGEKPYGCAHCGKAFADRSNLRAHMQTHSTDKNYECTRCHKTFALKSYLNKHQESACVRDDDATPAPDSAAG</sequence>
<keyword evidence="4" id="KW-0862">Zinc</keyword>
<proteinExistence type="inferred from homology"/>
<feature type="domain" description="C2H2-type" evidence="9">
    <location>
        <begin position="359"/>
        <end position="386"/>
    </location>
</feature>
<feature type="compositionally biased region" description="Pro residues" evidence="8">
    <location>
        <begin position="297"/>
        <end position="313"/>
    </location>
</feature>
<name>A0ABN8L7N0_CHISP</name>
<accession>A0ABN8L7N0</accession>
<keyword evidence="2" id="KW-0677">Repeat</keyword>
<protein>
    <recommendedName>
        <fullName evidence="9">C2H2-type domain-containing protein</fullName>
    </recommendedName>
</protein>
<dbReference type="Gene3D" id="3.30.160.60">
    <property type="entry name" value="Classic Zinc Finger"/>
    <property type="match status" value="4"/>
</dbReference>
<dbReference type="InterPro" id="IPR013087">
    <property type="entry name" value="Znf_C2H2_type"/>
</dbReference>
<dbReference type="SUPFAM" id="SSF57667">
    <property type="entry name" value="beta-beta-alpha zinc fingers"/>
    <property type="match status" value="2"/>
</dbReference>
<dbReference type="PROSITE" id="PS00028">
    <property type="entry name" value="ZINC_FINGER_C2H2_1"/>
    <property type="match status" value="4"/>
</dbReference>
<evidence type="ECO:0000313" key="10">
    <source>
        <dbReference type="EMBL" id="CAH2985249.1"/>
    </source>
</evidence>
<comment type="similarity">
    <text evidence="6">Belongs to the snail C2H2-type zinc-finger protein family.</text>
</comment>
<evidence type="ECO:0000259" key="9">
    <source>
        <dbReference type="PROSITE" id="PS50157"/>
    </source>
</evidence>
<feature type="compositionally biased region" description="Low complexity" evidence="8">
    <location>
        <begin position="130"/>
        <end position="139"/>
    </location>
</feature>